<dbReference type="CDD" id="cd04301">
    <property type="entry name" value="NAT_SF"/>
    <property type="match status" value="1"/>
</dbReference>
<comment type="caution">
    <text evidence="2">The sequence shown here is derived from an EMBL/GenBank/DDBJ whole genome shotgun (WGS) entry which is preliminary data.</text>
</comment>
<evidence type="ECO:0000313" key="2">
    <source>
        <dbReference type="EMBL" id="TNM70984.1"/>
    </source>
</evidence>
<name>A0A5C4Y640_9DEIO</name>
<gene>
    <name evidence="2" type="ORF">FHR04_10955</name>
</gene>
<accession>A0A5C4Y640</accession>
<feature type="domain" description="N-acetyltransferase" evidence="1">
    <location>
        <begin position="5"/>
        <end position="140"/>
    </location>
</feature>
<proteinExistence type="predicted"/>
<dbReference type="SUPFAM" id="SSF55729">
    <property type="entry name" value="Acyl-CoA N-acyltransferases (Nat)"/>
    <property type="match status" value="1"/>
</dbReference>
<sequence>MENRPMLRPAPALSPEIAALLSRAMFPDPARIARVLAAYRTGPDRAVFVWEVGGVAVSAAGMRVAGAEAEVLHIGTRPDGTGQGHGRALLWAIAAHLKLSRLVAETDEDAVGFYRRSGFEIGGAPDRGGRRRFLCTLTLER</sequence>
<dbReference type="InterPro" id="IPR016181">
    <property type="entry name" value="Acyl_CoA_acyltransferase"/>
</dbReference>
<dbReference type="InterPro" id="IPR000182">
    <property type="entry name" value="GNAT_dom"/>
</dbReference>
<evidence type="ECO:0000259" key="1">
    <source>
        <dbReference type="PROSITE" id="PS51186"/>
    </source>
</evidence>
<dbReference type="AlphaFoldDB" id="A0A5C4Y640"/>
<reference evidence="2 3" key="1">
    <citation type="submission" date="2019-06" db="EMBL/GenBank/DDBJ databases">
        <title>Genome sequence of Deinococcus radiopugnans ATCC 19172.</title>
        <authorList>
            <person name="Maclea K.S."/>
            <person name="Maynard C.R."/>
        </authorList>
    </citation>
    <scope>NUCLEOTIDE SEQUENCE [LARGE SCALE GENOMIC DNA]</scope>
    <source>
        <strain evidence="2 3">ATCC 19172</strain>
    </source>
</reference>
<dbReference type="Proteomes" id="UP000313988">
    <property type="component" value="Unassembled WGS sequence"/>
</dbReference>
<dbReference type="Pfam" id="PF00583">
    <property type="entry name" value="Acetyltransf_1"/>
    <property type="match status" value="1"/>
</dbReference>
<dbReference type="Gene3D" id="3.40.630.30">
    <property type="match status" value="1"/>
</dbReference>
<keyword evidence="2" id="KW-0808">Transferase</keyword>
<protein>
    <submittedName>
        <fullName evidence="2">GNAT family N-acetyltransferase</fullName>
    </submittedName>
</protein>
<dbReference type="GO" id="GO:0016747">
    <property type="term" value="F:acyltransferase activity, transferring groups other than amino-acyl groups"/>
    <property type="evidence" value="ECO:0007669"/>
    <property type="project" value="InterPro"/>
</dbReference>
<organism evidence="2 3">
    <name type="scientific">Deinococcus radiopugnans ATCC 19172</name>
    <dbReference type="NCBI Taxonomy" id="585398"/>
    <lineage>
        <taxon>Bacteria</taxon>
        <taxon>Thermotogati</taxon>
        <taxon>Deinococcota</taxon>
        <taxon>Deinococci</taxon>
        <taxon>Deinococcales</taxon>
        <taxon>Deinococcaceae</taxon>
        <taxon>Deinococcus</taxon>
    </lineage>
</organism>
<dbReference type="OrthoDB" id="45853at2"/>
<dbReference type="PROSITE" id="PS51186">
    <property type="entry name" value="GNAT"/>
    <property type="match status" value="1"/>
</dbReference>
<dbReference type="EMBL" id="VDMO01000010">
    <property type="protein sequence ID" value="TNM70984.1"/>
    <property type="molecule type" value="Genomic_DNA"/>
</dbReference>
<evidence type="ECO:0000313" key="3">
    <source>
        <dbReference type="Proteomes" id="UP000313988"/>
    </source>
</evidence>